<protein>
    <submittedName>
        <fullName evidence="1">Uncharacterized protein</fullName>
    </submittedName>
</protein>
<sequence length="37" mass="4462">MSVVRQYSPKNQVSEYPRVDFQLLERCKNSPDRYTIN</sequence>
<organism evidence="1">
    <name type="scientific">uncultured Microcoleus sp</name>
    <dbReference type="NCBI Taxonomy" id="259945"/>
    <lineage>
        <taxon>Bacteria</taxon>
        <taxon>Bacillati</taxon>
        <taxon>Cyanobacteriota</taxon>
        <taxon>Cyanophyceae</taxon>
        <taxon>Oscillatoriophycideae</taxon>
        <taxon>Oscillatoriales</taxon>
        <taxon>Microcoleaceae</taxon>
        <taxon>Microcoleus</taxon>
        <taxon>environmental samples</taxon>
    </lineage>
</organism>
<evidence type="ECO:0000313" key="1">
    <source>
        <dbReference type="EMBL" id="CAA9418904.1"/>
    </source>
</evidence>
<name>A0A6J4PKU9_9CYAN</name>
<reference evidence="1" key="1">
    <citation type="submission" date="2020-02" db="EMBL/GenBank/DDBJ databases">
        <authorList>
            <person name="Meier V. D."/>
        </authorList>
    </citation>
    <scope>NUCLEOTIDE SEQUENCE</scope>
    <source>
        <strain evidence="1">AVDCRST_MAG84</strain>
    </source>
</reference>
<dbReference type="AlphaFoldDB" id="A0A6J4PKU9"/>
<dbReference type="EMBL" id="CADCTZ010001798">
    <property type="protein sequence ID" value="CAA9418904.1"/>
    <property type="molecule type" value="Genomic_DNA"/>
</dbReference>
<accession>A0A6J4PKU9</accession>
<gene>
    <name evidence="1" type="ORF">AVDCRST_MAG84-7027</name>
</gene>
<proteinExistence type="predicted"/>